<dbReference type="SMART" id="SM00062">
    <property type="entry name" value="PBPb"/>
    <property type="match status" value="1"/>
</dbReference>
<dbReference type="SUPFAM" id="SSF53850">
    <property type="entry name" value="Periplasmic binding protein-like II"/>
    <property type="match status" value="1"/>
</dbReference>
<dbReference type="InParanoid" id="D1YZF8"/>
<dbReference type="AlphaFoldDB" id="D1YZF8"/>
<dbReference type="RefSeq" id="WP_012900508.1">
    <property type="nucleotide sequence ID" value="NC_013665.1"/>
</dbReference>
<dbReference type="PANTHER" id="PTHR30024">
    <property type="entry name" value="ALIPHATIC SULFONATES-BINDING PROTEIN-RELATED"/>
    <property type="match status" value="1"/>
</dbReference>
<dbReference type="EMBL" id="AP011532">
    <property type="protein sequence ID" value="BAI61830.1"/>
    <property type="molecule type" value="Genomic_DNA"/>
</dbReference>
<dbReference type="Pfam" id="PF09084">
    <property type="entry name" value="NMT1"/>
    <property type="match status" value="1"/>
</dbReference>
<dbReference type="STRING" id="304371.MCP_1758"/>
<gene>
    <name evidence="2" type="ordered locus">MCP_1758</name>
</gene>
<dbReference type="InterPro" id="IPR015168">
    <property type="entry name" value="SsuA/THI5"/>
</dbReference>
<dbReference type="Gene3D" id="3.40.190.10">
    <property type="entry name" value="Periplasmic binding protein-like II"/>
    <property type="match status" value="2"/>
</dbReference>
<dbReference type="eggNOG" id="arCOG01803">
    <property type="taxonomic scope" value="Archaea"/>
</dbReference>
<sequence>MKKFIIALVIVIAVIAASVYAAWYVQSSQKLDAGPPESITIGVPRMFDSSALVYIADDQGFFTDIGLNVTIKEYDAGLYAVDDMLKGNSDIAVATEIVLVGKALNREKICSIGSIAKYQTHYIIGRKDRGVENFSDLRGKRIGFARGTSGEFYLGRYLELRAINLPEVTLVDVRPAQYTDAIVNGSVDAIIVWEPYVEPIKDQLGANATIWPAQSGQLGYWNAICRDDWAAQHPELVNRFLRSIDRAEKYTIYHTAESKTIVQKRLNADDKYVASVWNNTQFGLSLDQSLIVAMDDEGRWMINNGLTDVNVVPDYQDNIYLTGMNAVKPESVNIVI</sequence>
<proteinExistence type="predicted"/>
<evidence type="ECO:0000313" key="2">
    <source>
        <dbReference type="EMBL" id="BAI61830.1"/>
    </source>
</evidence>
<dbReference type="InterPro" id="IPR001638">
    <property type="entry name" value="Solute-binding_3/MltF_N"/>
</dbReference>
<dbReference type="KEGG" id="mpd:MCP_1758"/>
<dbReference type="PANTHER" id="PTHR30024:SF42">
    <property type="entry name" value="ALIPHATIC SULFONATES-BINDING PROTEIN-RELATED"/>
    <property type="match status" value="1"/>
</dbReference>
<keyword evidence="3" id="KW-1185">Reference proteome</keyword>
<reference evidence="2 3" key="2">
    <citation type="journal article" date="2008" name="Int. J. Syst. Evol. Microbiol.">
        <title>Methanocella paludicola gen. nov., sp. nov., a methane-producing archaeon, the first isolate of the lineage 'Rice Cluster I', and proposal of the new archaeal order Methanocellales ord. nov.</title>
        <authorList>
            <person name="Sakai S."/>
            <person name="Imachi H."/>
            <person name="Hanada S."/>
            <person name="Ohashi A."/>
            <person name="Harada H."/>
            <person name="Kamagata Y."/>
        </authorList>
    </citation>
    <scope>NUCLEOTIDE SEQUENCE [LARGE SCALE GENOMIC DNA]</scope>
    <source>
        <strain evidence="3">DSM 17711 / JCM 13418 / NBRC 101707 / SANAE</strain>
    </source>
</reference>
<evidence type="ECO:0000259" key="1">
    <source>
        <dbReference type="SMART" id="SM00062"/>
    </source>
</evidence>
<evidence type="ECO:0000313" key="3">
    <source>
        <dbReference type="Proteomes" id="UP000001882"/>
    </source>
</evidence>
<dbReference type="CDD" id="cd01008">
    <property type="entry name" value="PBP2_NrtA_SsuA_CpmA_like"/>
    <property type="match status" value="1"/>
</dbReference>
<name>D1YZF8_METPS</name>
<reference evidence="2 3" key="1">
    <citation type="journal article" date="2007" name="Appl. Environ. Microbiol.">
        <title>Isolation of key methanogens for global methane emission from rice paddy fields: a novel isolate affiliated with the clone cluster rice cluster I.</title>
        <authorList>
            <person name="Sakai S."/>
            <person name="Imachi H."/>
            <person name="Sekiguchi Y."/>
            <person name="Ohashi A."/>
            <person name="Harada H."/>
            <person name="Kamagata Y."/>
        </authorList>
    </citation>
    <scope>NUCLEOTIDE SEQUENCE [LARGE SCALE GENOMIC DNA]</scope>
    <source>
        <strain evidence="3">DSM 17711 / JCM 13418 / NBRC 101707 / SANAE</strain>
    </source>
</reference>
<dbReference type="OrthoDB" id="10037at2157"/>
<dbReference type="GeneID" id="8681652"/>
<protein>
    <submittedName>
        <fullName evidence="2">ABC transporter substrate binding protein</fullName>
    </submittedName>
</protein>
<dbReference type="Proteomes" id="UP000001882">
    <property type="component" value="Chromosome"/>
</dbReference>
<reference evidence="3" key="3">
    <citation type="journal article" date="2011" name="PLoS ONE">
        <title>Genome sequence of a mesophilic hydrogenotrophic methanogen Methanocella paludicola, the first cultivated representative of the order Methanocellales.</title>
        <authorList>
            <person name="Sakai S."/>
            <person name="Takaki Y."/>
            <person name="Shimamura S."/>
            <person name="Sekine M."/>
            <person name="Tajima T."/>
            <person name="Kosugi H."/>
            <person name="Ichikawa N."/>
            <person name="Tasumi E."/>
            <person name="Hiraki A.T."/>
            <person name="Shimizu A."/>
            <person name="Kato Y."/>
            <person name="Nishiko R."/>
            <person name="Mori K."/>
            <person name="Fujita N."/>
            <person name="Imachi H."/>
            <person name="Takai K."/>
        </authorList>
    </citation>
    <scope>NUCLEOTIDE SEQUENCE [LARGE SCALE GENOMIC DNA]</scope>
    <source>
        <strain evidence="3">DSM 17711 / JCM 13418 / NBRC 101707 / SANAE</strain>
    </source>
</reference>
<organism evidence="2 3">
    <name type="scientific">Methanocella paludicola (strain DSM 17711 / JCM 13418 / NBRC 101707 / SANAE)</name>
    <dbReference type="NCBI Taxonomy" id="304371"/>
    <lineage>
        <taxon>Archaea</taxon>
        <taxon>Methanobacteriati</taxon>
        <taxon>Methanobacteriota</taxon>
        <taxon>Stenosarchaea group</taxon>
        <taxon>Methanomicrobia</taxon>
        <taxon>Methanocellales</taxon>
        <taxon>Methanocellaceae</taxon>
        <taxon>Methanocella</taxon>
    </lineage>
</organism>
<accession>D1YZF8</accession>
<feature type="domain" description="Solute-binding protein family 3/N-terminal" evidence="1">
    <location>
        <begin position="38"/>
        <end position="269"/>
    </location>
</feature>